<evidence type="ECO:0000313" key="5">
    <source>
        <dbReference type="Proteomes" id="UP000028582"/>
    </source>
</evidence>
<feature type="compositionally biased region" description="Polar residues" evidence="2">
    <location>
        <begin position="39"/>
        <end position="54"/>
    </location>
</feature>
<protein>
    <recommendedName>
        <fullName evidence="3">HTH CENPB-type domain-containing protein</fullName>
    </recommendedName>
</protein>
<evidence type="ECO:0000256" key="1">
    <source>
        <dbReference type="ARBA" id="ARBA00023125"/>
    </source>
</evidence>
<feature type="region of interest" description="Disordered" evidence="2">
    <location>
        <begin position="281"/>
        <end position="305"/>
    </location>
</feature>
<feature type="domain" description="HTH CENPB-type" evidence="3">
    <location>
        <begin position="202"/>
        <end position="272"/>
    </location>
</feature>
<dbReference type="AlphaFoldDB" id="A0A081A2G7"/>
<reference evidence="4 5" key="1">
    <citation type="submission" date="2013-11" db="EMBL/GenBank/DDBJ databases">
        <title>The Genome Sequence of Phytophthora parasitica P1976.</title>
        <authorList>
            <consortium name="The Broad Institute Genomics Platform"/>
            <person name="Russ C."/>
            <person name="Tyler B."/>
            <person name="Panabieres F."/>
            <person name="Shan W."/>
            <person name="Tripathy S."/>
            <person name="Grunwald N."/>
            <person name="Machado M."/>
            <person name="Johnson C.S."/>
            <person name="Walker B."/>
            <person name="Young S."/>
            <person name="Zeng Q."/>
            <person name="Gargeya S."/>
            <person name="Fitzgerald M."/>
            <person name="Haas B."/>
            <person name="Abouelleil A."/>
            <person name="Allen A.W."/>
            <person name="Alvarado L."/>
            <person name="Arachchi H.M."/>
            <person name="Berlin A.M."/>
            <person name="Chapman S.B."/>
            <person name="Gainer-Dewar J."/>
            <person name="Goldberg J."/>
            <person name="Griggs A."/>
            <person name="Gujja S."/>
            <person name="Hansen M."/>
            <person name="Howarth C."/>
            <person name="Imamovic A."/>
            <person name="Ireland A."/>
            <person name="Larimer J."/>
            <person name="McCowan C."/>
            <person name="Murphy C."/>
            <person name="Pearson M."/>
            <person name="Poon T.W."/>
            <person name="Priest M."/>
            <person name="Roberts A."/>
            <person name="Saif S."/>
            <person name="Shea T."/>
            <person name="Sisk P."/>
            <person name="Sykes S."/>
            <person name="Wortman J."/>
            <person name="Nusbaum C."/>
            <person name="Birren B."/>
        </authorList>
    </citation>
    <scope>NUCLEOTIDE SEQUENCE [LARGE SCALE GENOMIC DNA]</scope>
    <source>
        <strain evidence="4 5">P1976</strain>
    </source>
</reference>
<dbReference type="Gene3D" id="1.10.10.60">
    <property type="entry name" value="Homeodomain-like"/>
    <property type="match status" value="1"/>
</dbReference>
<dbReference type="EMBL" id="ANJA01001969">
    <property type="protein sequence ID" value="ETO73079.1"/>
    <property type="molecule type" value="Genomic_DNA"/>
</dbReference>
<keyword evidence="1" id="KW-0238">DNA-binding</keyword>
<dbReference type="Pfam" id="PF03221">
    <property type="entry name" value="HTH_Tnp_Tc5"/>
    <property type="match status" value="1"/>
</dbReference>
<proteinExistence type="predicted"/>
<dbReference type="EMBL" id="ANJA01001969">
    <property type="protein sequence ID" value="ETO73078.1"/>
    <property type="molecule type" value="Genomic_DNA"/>
</dbReference>
<evidence type="ECO:0000256" key="2">
    <source>
        <dbReference type="SAM" id="MobiDB-lite"/>
    </source>
</evidence>
<dbReference type="Proteomes" id="UP000028582">
    <property type="component" value="Unassembled WGS sequence"/>
</dbReference>
<sequence>MKAPSAEEVLALVNSATGPDGTLDPTMEHLLMQMQEQHALNQAQLRAQEQTQRPPSELKSDVSELPKTIKSDNSHGTASTVMDLMPLSAAAVAIGSPTNSALERATSAVEVASGPAPATPGPPSATSTAPATLTSKAMTRKSIPLSMKKEAIQWIMGPGKGIPSRAEKHFGALNWDVSASSFRKWWKNRDKILGDSGGKKRISGGGRKPYLEDSEEKLLVVVIQERAKKDRVTRKWIAKTAQHMFQRSDSTFKASENWVTKFIRRNGLTLKRSYVTYEPQQTKLEPQHQTSTSGATTTTGTNIVV</sequence>
<feature type="region of interest" description="Disordered" evidence="2">
    <location>
        <begin position="39"/>
        <end position="77"/>
    </location>
</feature>
<feature type="compositionally biased region" description="Low complexity" evidence="2">
    <location>
        <begin position="290"/>
        <end position="305"/>
    </location>
</feature>
<dbReference type="SUPFAM" id="SSF46689">
    <property type="entry name" value="Homeodomain-like"/>
    <property type="match status" value="1"/>
</dbReference>
<dbReference type="PROSITE" id="PS51253">
    <property type="entry name" value="HTH_CENPB"/>
    <property type="match status" value="1"/>
</dbReference>
<organism evidence="4 5">
    <name type="scientific">Phytophthora nicotianae P1976</name>
    <dbReference type="NCBI Taxonomy" id="1317066"/>
    <lineage>
        <taxon>Eukaryota</taxon>
        <taxon>Sar</taxon>
        <taxon>Stramenopiles</taxon>
        <taxon>Oomycota</taxon>
        <taxon>Peronosporomycetes</taxon>
        <taxon>Peronosporales</taxon>
        <taxon>Peronosporaceae</taxon>
        <taxon>Phytophthora</taxon>
    </lineage>
</organism>
<evidence type="ECO:0000259" key="3">
    <source>
        <dbReference type="PROSITE" id="PS51253"/>
    </source>
</evidence>
<gene>
    <name evidence="4" type="ORF">F444_10935</name>
</gene>
<dbReference type="SMART" id="SM00674">
    <property type="entry name" value="CENPB"/>
    <property type="match status" value="1"/>
</dbReference>
<dbReference type="OrthoDB" id="165869at2759"/>
<feature type="compositionally biased region" description="Basic and acidic residues" evidence="2">
    <location>
        <begin position="56"/>
        <end position="73"/>
    </location>
</feature>
<dbReference type="GO" id="GO:0003677">
    <property type="term" value="F:DNA binding"/>
    <property type="evidence" value="ECO:0007669"/>
    <property type="project" value="UniProtKB-KW"/>
</dbReference>
<accession>A0A081A2G7</accession>
<dbReference type="InterPro" id="IPR009057">
    <property type="entry name" value="Homeodomain-like_sf"/>
</dbReference>
<dbReference type="InterPro" id="IPR006600">
    <property type="entry name" value="HTH_CenpB_DNA-bd_dom"/>
</dbReference>
<name>A0A081A2G7_PHYNI</name>
<comment type="caution">
    <text evidence="4">The sequence shown here is derived from an EMBL/GenBank/DDBJ whole genome shotgun (WGS) entry which is preliminary data.</text>
</comment>
<evidence type="ECO:0000313" key="4">
    <source>
        <dbReference type="EMBL" id="ETO73078.1"/>
    </source>
</evidence>
<feature type="region of interest" description="Disordered" evidence="2">
    <location>
        <begin position="105"/>
        <end position="136"/>
    </location>
</feature>